<comment type="subcellular location">
    <subcellularLocation>
        <location evidence="2">Cytoplasm</location>
    </subcellularLocation>
</comment>
<dbReference type="PROSITE" id="PS51350">
    <property type="entry name" value="PTS_HPR_DOM"/>
    <property type="match status" value="1"/>
</dbReference>
<evidence type="ECO:0000256" key="2">
    <source>
        <dbReference type="ARBA" id="ARBA00004496"/>
    </source>
</evidence>
<gene>
    <name evidence="7" type="ORF">CAAU_1109</name>
</gene>
<feature type="domain" description="HPr" evidence="6">
    <location>
        <begin position="1"/>
        <end position="86"/>
    </location>
</feature>
<evidence type="ECO:0000256" key="4">
    <source>
        <dbReference type="ARBA" id="ARBA00022490"/>
    </source>
</evidence>
<dbReference type="GO" id="GO:0009401">
    <property type="term" value="P:phosphoenolpyruvate-dependent sugar phosphotransferase system"/>
    <property type="evidence" value="ECO:0007669"/>
    <property type="project" value="UniProtKB-KW"/>
</dbReference>
<keyword evidence="7" id="KW-0808">Transferase</keyword>
<dbReference type="EMBL" id="CAKP01000065">
    <property type="protein sequence ID" value="CCJ33193.1"/>
    <property type="molecule type" value="Genomic_DNA"/>
</dbReference>
<evidence type="ECO:0000256" key="1">
    <source>
        <dbReference type="ARBA" id="ARBA00003681"/>
    </source>
</evidence>
<dbReference type="InterPro" id="IPR050399">
    <property type="entry name" value="HPr"/>
</dbReference>
<comment type="function">
    <text evidence="1">General (non sugar-specific) component of the phosphoenolpyruvate-dependent sugar phosphotransferase system (sugar PTS). This major carbohydrate active-transport system catalyzes the phosphorylation of incoming sugar substrates concomitantly with their translocation across the cell membrane. The phosphoryl group from phosphoenolpyruvate (PEP) is transferred to the phosphoryl carrier protein HPr by enzyme I. Phospho-HPr then transfers it to the PTS EIIA domain.</text>
</comment>
<dbReference type="PROSITE" id="PS00369">
    <property type="entry name" value="PTS_HPR_HIS"/>
    <property type="match status" value="1"/>
</dbReference>
<dbReference type="InterPro" id="IPR001020">
    <property type="entry name" value="PTS_HPr_His_P_site"/>
</dbReference>
<dbReference type="RefSeq" id="WP_008908464.1">
    <property type="nucleotide sequence ID" value="NZ_CAKP01000065.1"/>
</dbReference>
<proteinExistence type="predicted"/>
<dbReference type="InterPro" id="IPR000032">
    <property type="entry name" value="HPr-like"/>
</dbReference>
<evidence type="ECO:0000256" key="5">
    <source>
        <dbReference type="ARBA" id="ARBA00022683"/>
    </source>
</evidence>
<dbReference type="CDD" id="cd00367">
    <property type="entry name" value="PTS-HPr_like"/>
    <property type="match status" value="1"/>
</dbReference>
<dbReference type="STRING" id="857293.CAAU_1109"/>
<dbReference type="Proteomes" id="UP000007652">
    <property type="component" value="Unassembled WGS sequence"/>
</dbReference>
<keyword evidence="8" id="KW-1185">Reference proteome</keyword>
<evidence type="ECO:0000313" key="8">
    <source>
        <dbReference type="Proteomes" id="UP000007652"/>
    </source>
</evidence>
<comment type="caution">
    <text evidence="7">The sequence shown here is derived from an EMBL/GenBank/DDBJ whole genome shotgun (WGS) entry which is preliminary data.</text>
</comment>
<keyword evidence="5" id="KW-0598">Phosphotransferase system</keyword>
<sequence>MKKITVKVNNPTGLHARPASLLVKEASKFKSSIFLTKNNKDFNAKSIINVMAMGAVNGDEIILKVEGEDEDIALISIKNFIEGFEE</sequence>
<accession>I7KTP6</accession>
<dbReference type="GO" id="GO:0005737">
    <property type="term" value="C:cytoplasm"/>
    <property type="evidence" value="ECO:0007669"/>
    <property type="project" value="UniProtKB-SubCell"/>
</dbReference>
<dbReference type="AlphaFoldDB" id="I7KTP6"/>
<name>I7KTP6_9CLOT</name>
<reference evidence="7 8" key="1">
    <citation type="journal article" date="2011" name="J. Bacteriol.">
        <title>Draft genome sequence of Caloramator australicus strain RC3T, a thermoanaerobe from the Great Artesian Basin of Australia.</title>
        <authorList>
            <person name="Ogg C.D."/>
            <person name="Patel B.K.C."/>
        </authorList>
    </citation>
    <scope>NUCLEOTIDE SEQUENCE [LARGE SCALE GENOMIC DNA]</scope>
    <source>
        <strain evidence="7 8">RC3</strain>
    </source>
</reference>
<dbReference type="eggNOG" id="COG1925">
    <property type="taxonomic scope" value="Bacteria"/>
</dbReference>
<organism evidence="7 8">
    <name type="scientific">Caloramator australicus RC3</name>
    <dbReference type="NCBI Taxonomy" id="857293"/>
    <lineage>
        <taxon>Bacteria</taxon>
        <taxon>Bacillati</taxon>
        <taxon>Bacillota</taxon>
        <taxon>Clostridia</taxon>
        <taxon>Eubacteriales</taxon>
        <taxon>Clostridiaceae</taxon>
        <taxon>Caloramator</taxon>
    </lineage>
</organism>
<evidence type="ECO:0000313" key="7">
    <source>
        <dbReference type="EMBL" id="CCJ33193.1"/>
    </source>
</evidence>
<evidence type="ECO:0000259" key="6">
    <source>
        <dbReference type="PROSITE" id="PS51350"/>
    </source>
</evidence>
<evidence type="ECO:0000256" key="3">
    <source>
        <dbReference type="ARBA" id="ARBA00020422"/>
    </source>
</evidence>
<dbReference type="SUPFAM" id="SSF55594">
    <property type="entry name" value="HPr-like"/>
    <property type="match status" value="1"/>
</dbReference>
<dbReference type="Pfam" id="PF00381">
    <property type="entry name" value="PTS-HPr"/>
    <property type="match status" value="1"/>
</dbReference>
<dbReference type="GO" id="GO:0016740">
    <property type="term" value="F:transferase activity"/>
    <property type="evidence" value="ECO:0007669"/>
    <property type="project" value="UniProtKB-KW"/>
</dbReference>
<dbReference type="OrthoDB" id="9809047at2"/>
<keyword evidence="4" id="KW-0963">Cytoplasm</keyword>
<dbReference type="NCBIfam" id="TIGR01003">
    <property type="entry name" value="PTS_HPr_family"/>
    <property type="match status" value="1"/>
</dbReference>
<dbReference type="PRINTS" id="PR00107">
    <property type="entry name" value="PHOSPHOCPHPR"/>
</dbReference>
<dbReference type="PANTHER" id="PTHR33705">
    <property type="entry name" value="PHOSPHOCARRIER PROTEIN HPR"/>
    <property type="match status" value="1"/>
</dbReference>
<protein>
    <recommendedName>
        <fullName evidence="3">Phosphocarrier protein HPr</fullName>
    </recommendedName>
</protein>
<dbReference type="InterPro" id="IPR035895">
    <property type="entry name" value="HPr-like_sf"/>
</dbReference>
<dbReference type="Gene3D" id="3.30.1340.10">
    <property type="entry name" value="HPr-like"/>
    <property type="match status" value="1"/>
</dbReference>
<dbReference type="PANTHER" id="PTHR33705:SF2">
    <property type="entry name" value="PHOSPHOCARRIER PROTEIN NPR"/>
    <property type="match status" value="1"/>
</dbReference>